<dbReference type="EC" id="2.1.1.-" evidence="8"/>
<dbReference type="GO" id="GO:0009307">
    <property type="term" value="P:DNA restriction-modification system"/>
    <property type="evidence" value="ECO:0007669"/>
    <property type="project" value="UniProtKB-KW"/>
</dbReference>
<sequence>MTTENLNLLPKNKLKFSEKYSDASDVVLFHGDRLDFMKSLPSKSVKLVITSPPYNIGKAYEKRKDLDLYLAEQEESFKECVRILDDQGSLCWQVGNHIAKDGEVFPLDTLLYPIGKKFGLKLRNRIIWHFGHGLHSTYRFSGRHESILWFTKTDDYTFNLDPIRVPQKYPGKKNFKKNGKHGEFSGNPLGKNPSDVWEIPNVKSNHPEKTSHPCQFPIELVERLVLSMTNEGDIVYDPYAGVGSALCAAVLHNRKAYGSDIMEEYLDIAKDRIIKAVNGTLKRRIMGTEVYKAENSNLSKTPEEFTKARLKLFGSRR</sequence>
<evidence type="ECO:0000256" key="6">
    <source>
        <dbReference type="ARBA" id="ARBA00023125"/>
    </source>
</evidence>
<dbReference type="SUPFAM" id="SSF53335">
    <property type="entry name" value="S-adenosyl-L-methionine-dependent methyltransferases"/>
    <property type="match status" value="1"/>
</dbReference>
<name>A0A1F5Q306_9BACT</name>
<reference evidence="10 11" key="1">
    <citation type="journal article" date="2016" name="Nat. Commun.">
        <title>Thousands of microbial genomes shed light on interconnected biogeochemical processes in an aquifer system.</title>
        <authorList>
            <person name="Anantharaman K."/>
            <person name="Brown C.T."/>
            <person name="Hug L.A."/>
            <person name="Sharon I."/>
            <person name="Castelle C.J."/>
            <person name="Probst A.J."/>
            <person name="Thomas B.C."/>
            <person name="Singh A."/>
            <person name="Wilkins M.J."/>
            <person name="Karaoz U."/>
            <person name="Brodie E.L."/>
            <person name="Williams K.H."/>
            <person name="Hubbard S.S."/>
            <person name="Banfield J.F."/>
        </authorList>
    </citation>
    <scope>NUCLEOTIDE SEQUENCE [LARGE SCALE GENOMIC DNA]</scope>
</reference>
<keyword evidence="4" id="KW-0949">S-adenosyl-L-methionine</keyword>
<evidence type="ECO:0000256" key="7">
    <source>
        <dbReference type="ARBA" id="ARBA00049120"/>
    </source>
</evidence>
<accession>A0A1F5Q306</accession>
<dbReference type="InterPro" id="IPR001091">
    <property type="entry name" value="RM_Methyltransferase"/>
</dbReference>
<dbReference type="GO" id="GO:0003677">
    <property type="term" value="F:DNA binding"/>
    <property type="evidence" value="ECO:0007669"/>
    <property type="project" value="UniProtKB-KW"/>
</dbReference>
<comment type="similarity">
    <text evidence="1">Belongs to the N(4)/N(6)-methyltransferase family. N(4) subfamily.</text>
</comment>
<dbReference type="Pfam" id="PF01555">
    <property type="entry name" value="N6_N4_Mtase"/>
    <property type="match status" value="1"/>
</dbReference>
<dbReference type="Gene3D" id="3.40.50.150">
    <property type="entry name" value="Vaccinia Virus protein VP39"/>
    <property type="match status" value="1"/>
</dbReference>
<protein>
    <recommendedName>
        <fullName evidence="8">Methyltransferase</fullName>
        <ecNumber evidence="8">2.1.1.-</ecNumber>
    </recommendedName>
</protein>
<dbReference type="InterPro" id="IPR029063">
    <property type="entry name" value="SAM-dependent_MTases_sf"/>
</dbReference>
<evidence type="ECO:0000313" key="11">
    <source>
        <dbReference type="Proteomes" id="UP000177281"/>
    </source>
</evidence>
<comment type="caution">
    <text evidence="10">The sequence shown here is derived from an EMBL/GenBank/DDBJ whole genome shotgun (WGS) entry which is preliminary data.</text>
</comment>
<dbReference type="GO" id="GO:0009007">
    <property type="term" value="F:site-specific DNA-methyltransferase (adenine-specific) activity"/>
    <property type="evidence" value="ECO:0007669"/>
    <property type="project" value="TreeGrafter"/>
</dbReference>
<keyword evidence="2 10" id="KW-0489">Methyltransferase</keyword>
<keyword evidence="5" id="KW-0680">Restriction system</keyword>
<dbReference type="PANTHER" id="PTHR13370">
    <property type="entry name" value="RNA METHYLASE-RELATED"/>
    <property type="match status" value="1"/>
</dbReference>
<keyword evidence="6" id="KW-0238">DNA-binding</keyword>
<gene>
    <name evidence="10" type="ORF">A3B10_02870</name>
</gene>
<keyword evidence="3 10" id="KW-0808">Transferase</keyword>
<evidence type="ECO:0000256" key="2">
    <source>
        <dbReference type="ARBA" id="ARBA00022603"/>
    </source>
</evidence>
<dbReference type="PROSITE" id="PS00093">
    <property type="entry name" value="N4_MTASE"/>
    <property type="match status" value="1"/>
</dbReference>
<dbReference type="PRINTS" id="PR00508">
    <property type="entry name" value="S21N4MTFRASE"/>
</dbReference>
<evidence type="ECO:0000259" key="9">
    <source>
        <dbReference type="Pfam" id="PF01555"/>
    </source>
</evidence>
<dbReference type="GO" id="GO:0032259">
    <property type="term" value="P:methylation"/>
    <property type="evidence" value="ECO:0007669"/>
    <property type="project" value="UniProtKB-KW"/>
</dbReference>
<dbReference type="GO" id="GO:0015667">
    <property type="term" value="F:site-specific DNA-methyltransferase (cytosine-N4-specific) activity"/>
    <property type="evidence" value="ECO:0007669"/>
    <property type="project" value="UniProtKB-EC"/>
</dbReference>
<dbReference type="InterPro" id="IPR002941">
    <property type="entry name" value="DNA_methylase_N4/N6"/>
</dbReference>
<evidence type="ECO:0000256" key="8">
    <source>
        <dbReference type="RuleBase" id="RU362026"/>
    </source>
</evidence>
<feature type="domain" description="DNA methylase N-4/N-6" evidence="9">
    <location>
        <begin position="45"/>
        <end position="270"/>
    </location>
</feature>
<dbReference type="InterPro" id="IPR017985">
    <property type="entry name" value="MeTrfase_CN4_CS"/>
</dbReference>
<dbReference type="GO" id="GO:0008170">
    <property type="term" value="F:N-methyltransferase activity"/>
    <property type="evidence" value="ECO:0007669"/>
    <property type="project" value="InterPro"/>
</dbReference>
<dbReference type="GO" id="GO:0005737">
    <property type="term" value="C:cytoplasm"/>
    <property type="evidence" value="ECO:0007669"/>
    <property type="project" value="TreeGrafter"/>
</dbReference>
<evidence type="ECO:0000256" key="4">
    <source>
        <dbReference type="ARBA" id="ARBA00022691"/>
    </source>
</evidence>
<dbReference type="Proteomes" id="UP000177281">
    <property type="component" value="Unassembled WGS sequence"/>
</dbReference>
<evidence type="ECO:0000313" key="10">
    <source>
        <dbReference type="EMBL" id="OGE96230.1"/>
    </source>
</evidence>
<comment type="catalytic activity">
    <reaction evidence="7">
        <text>a 2'-deoxycytidine in DNA + S-adenosyl-L-methionine = an N(4)-methyl-2'-deoxycytidine in DNA + S-adenosyl-L-homocysteine + H(+)</text>
        <dbReference type="Rhea" id="RHEA:16857"/>
        <dbReference type="Rhea" id="RHEA-COMP:11369"/>
        <dbReference type="Rhea" id="RHEA-COMP:13674"/>
        <dbReference type="ChEBI" id="CHEBI:15378"/>
        <dbReference type="ChEBI" id="CHEBI:57856"/>
        <dbReference type="ChEBI" id="CHEBI:59789"/>
        <dbReference type="ChEBI" id="CHEBI:85452"/>
        <dbReference type="ChEBI" id="CHEBI:137933"/>
        <dbReference type="EC" id="2.1.1.113"/>
    </reaction>
</comment>
<evidence type="ECO:0000256" key="5">
    <source>
        <dbReference type="ARBA" id="ARBA00022747"/>
    </source>
</evidence>
<dbReference type="EMBL" id="MFFB01000006">
    <property type="protein sequence ID" value="OGE96230.1"/>
    <property type="molecule type" value="Genomic_DNA"/>
</dbReference>
<evidence type="ECO:0000256" key="1">
    <source>
        <dbReference type="ARBA" id="ARBA00010203"/>
    </source>
</evidence>
<organism evidence="10 11">
    <name type="scientific">Candidatus Doudnabacteria bacterium RIFCSPLOWO2_01_FULL_44_21</name>
    <dbReference type="NCBI Taxonomy" id="1817841"/>
    <lineage>
        <taxon>Bacteria</taxon>
        <taxon>Candidatus Doudnaibacteriota</taxon>
    </lineage>
</organism>
<proteinExistence type="inferred from homology"/>
<dbReference type="AlphaFoldDB" id="A0A1F5Q306"/>
<dbReference type="STRING" id="1817841.A3B10_02870"/>
<dbReference type="PANTHER" id="PTHR13370:SF3">
    <property type="entry name" value="TRNA (GUANINE(10)-N2)-METHYLTRANSFERASE HOMOLOG"/>
    <property type="match status" value="1"/>
</dbReference>
<evidence type="ECO:0000256" key="3">
    <source>
        <dbReference type="ARBA" id="ARBA00022679"/>
    </source>
</evidence>